<keyword evidence="3" id="KW-1003">Cell membrane</keyword>
<keyword evidence="7 9" id="KW-0472">Membrane</keyword>
<sequence length="178" mass="19640">MSNTSQHPGLRPIHYFEEIISGLALVVLVAAVCWGVVTRYITETPAAWTGDIASVAFAWLIFMGSAAAFKYGMHMSIDLAWMLIPPGPRRILGALVDLLILTFLAYATWLGVKFCLSTMDDPMPILRWPRAILYAALMCGFACMFLRYAGIAWRRLNGDMAPTHRLSESPEEGGAGWA</sequence>
<name>A0A0D5LPR8_MAREN</name>
<comment type="function">
    <text evidence="9">Part of the tripartite ATP-independent periplasmic (TRAP) transport system.</text>
</comment>
<dbReference type="Pfam" id="PF04290">
    <property type="entry name" value="DctQ"/>
    <property type="match status" value="1"/>
</dbReference>
<dbReference type="Proteomes" id="UP000032611">
    <property type="component" value="Chromosome"/>
</dbReference>
<feature type="transmembrane region" description="Helical" evidence="9">
    <location>
        <begin position="131"/>
        <end position="150"/>
    </location>
</feature>
<evidence type="ECO:0000256" key="8">
    <source>
        <dbReference type="ARBA" id="ARBA00038436"/>
    </source>
</evidence>
<feature type="domain" description="Tripartite ATP-independent periplasmic transporters DctQ component" evidence="10">
    <location>
        <begin position="28"/>
        <end position="156"/>
    </location>
</feature>
<dbReference type="PATRIC" id="fig|1486262.3.peg.1827"/>
<dbReference type="HOGENOM" id="CLU_086356_9_1_5"/>
<dbReference type="OrthoDB" id="4964541at2"/>
<keyword evidence="6 9" id="KW-1133">Transmembrane helix</keyword>
<keyword evidence="4 9" id="KW-0997">Cell inner membrane</keyword>
<dbReference type="STRING" id="1486262.TM49_08825"/>
<accession>A0A0D5LPR8</accession>
<proteinExistence type="inferred from homology"/>
<evidence type="ECO:0000259" key="10">
    <source>
        <dbReference type="Pfam" id="PF04290"/>
    </source>
</evidence>
<comment type="similarity">
    <text evidence="8 9">Belongs to the TRAP transporter small permease family.</text>
</comment>
<evidence type="ECO:0000256" key="4">
    <source>
        <dbReference type="ARBA" id="ARBA00022519"/>
    </source>
</evidence>
<feature type="transmembrane region" description="Helical" evidence="9">
    <location>
        <begin position="47"/>
        <end position="69"/>
    </location>
</feature>
<feature type="transmembrane region" description="Helical" evidence="9">
    <location>
        <begin position="90"/>
        <end position="111"/>
    </location>
</feature>
<protein>
    <recommendedName>
        <fullName evidence="9">TRAP transporter small permease protein</fullName>
    </recommendedName>
</protein>
<evidence type="ECO:0000256" key="9">
    <source>
        <dbReference type="RuleBase" id="RU369079"/>
    </source>
</evidence>
<dbReference type="InterPro" id="IPR007387">
    <property type="entry name" value="TRAP_DctQ"/>
</dbReference>
<dbReference type="InterPro" id="IPR055348">
    <property type="entry name" value="DctQ"/>
</dbReference>
<evidence type="ECO:0000256" key="7">
    <source>
        <dbReference type="ARBA" id="ARBA00023136"/>
    </source>
</evidence>
<keyword evidence="2 9" id="KW-0813">Transport</keyword>
<evidence type="ECO:0000313" key="11">
    <source>
        <dbReference type="EMBL" id="AJY45767.1"/>
    </source>
</evidence>
<dbReference type="AlphaFoldDB" id="A0A0D5LPR8"/>
<evidence type="ECO:0000313" key="12">
    <source>
        <dbReference type="Proteomes" id="UP000032611"/>
    </source>
</evidence>
<dbReference type="EMBL" id="CP010803">
    <property type="protein sequence ID" value="AJY45767.1"/>
    <property type="molecule type" value="Genomic_DNA"/>
</dbReference>
<evidence type="ECO:0000256" key="1">
    <source>
        <dbReference type="ARBA" id="ARBA00004429"/>
    </source>
</evidence>
<evidence type="ECO:0000256" key="2">
    <source>
        <dbReference type="ARBA" id="ARBA00022448"/>
    </source>
</evidence>
<dbReference type="PANTHER" id="PTHR35011">
    <property type="entry name" value="2,3-DIKETO-L-GULONATE TRAP TRANSPORTER SMALL PERMEASE PROTEIN YIAM"/>
    <property type="match status" value="1"/>
</dbReference>
<reference evidence="11 12" key="1">
    <citation type="journal article" date="2015" name="Genome Announc.">
        <title>Complete genome sequence of Martelella endophytica YC6887, which has antifungal activity associated with a halophyte.</title>
        <authorList>
            <person name="Khan A."/>
            <person name="Khan H."/>
            <person name="Chung E.J."/>
            <person name="Hossain M.T."/>
            <person name="Chung Y.R."/>
        </authorList>
    </citation>
    <scope>NUCLEOTIDE SEQUENCE [LARGE SCALE GENOMIC DNA]</scope>
    <source>
        <strain evidence="11">YC6887</strain>
    </source>
</reference>
<dbReference type="PANTHER" id="PTHR35011:SF11">
    <property type="entry name" value="TRAP TRANSPORTER SMALL PERMEASE PROTEIN"/>
    <property type="match status" value="1"/>
</dbReference>
<dbReference type="GO" id="GO:0022857">
    <property type="term" value="F:transmembrane transporter activity"/>
    <property type="evidence" value="ECO:0007669"/>
    <property type="project" value="UniProtKB-UniRule"/>
</dbReference>
<comment type="subunit">
    <text evidence="9">The complex comprises the extracytoplasmic solute receptor protein and the two transmembrane proteins.</text>
</comment>
<dbReference type="GO" id="GO:0015740">
    <property type="term" value="P:C4-dicarboxylate transport"/>
    <property type="evidence" value="ECO:0007669"/>
    <property type="project" value="TreeGrafter"/>
</dbReference>
<keyword evidence="12" id="KW-1185">Reference proteome</keyword>
<evidence type="ECO:0000256" key="6">
    <source>
        <dbReference type="ARBA" id="ARBA00022989"/>
    </source>
</evidence>
<dbReference type="GO" id="GO:0005886">
    <property type="term" value="C:plasma membrane"/>
    <property type="evidence" value="ECO:0007669"/>
    <property type="project" value="UniProtKB-SubCell"/>
</dbReference>
<comment type="subcellular location">
    <subcellularLocation>
        <location evidence="1 9">Cell inner membrane</location>
        <topology evidence="1 9">Multi-pass membrane protein</topology>
    </subcellularLocation>
</comment>
<organism evidence="11 12">
    <name type="scientific">Martelella endophytica</name>
    <dbReference type="NCBI Taxonomy" id="1486262"/>
    <lineage>
        <taxon>Bacteria</taxon>
        <taxon>Pseudomonadati</taxon>
        <taxon>Pseudomonadota</taxon>
        <taxon>Alphaproteobacteria</taxon>
        <taxon>Hyphomicrobiales</taxon>
        <taxon>Aurantimonadaceae</taxon>
        <taxon>Martelella</taxon>
    </lineage>
</organism>
<evidence type="ECO:0000256" key="5">
    <source>
        <dbReference type="ARBA" id="ARBA00022692"/>
    </source>
</evidence>
<gene>
    <name evidence="11" type="ORF">TM49_08825</name>
</gene>
<dbReference type="RefSeq" id="WP_045680628.1">
    <property type="nucleotide sequence ID" value="NZ_CP010803.1"/>
</dbReference>
<keyword evidence="5 9" id="KW-0812">Transmembrane</keyword>
<feature type="transmembrane region" description="Helical" evidence="9">
    <location>
        <begin position="20"/>
        <end position="41"/>
    </location>
</feature>
<evidence type="ECO:0000256" key="3">
    <source>
        <dbReference type="ARBA" id="ARBA00022475"/>
    </source>
</evidence>
<dbReference type="KEGG" id="mey:TM49_08825"/>